<evidence type="ECO:0000259" key="7">
    <source>
        <dbReference type="PROSITE" id="PS51294"/>
    </source>
</evidence>
<reference evidence="9" key="1">
    <citation type="journal article" date="2017" name="Nat. Microbiol.">
        <title>Global analysis of biosynthetic gene clusters reveals vast potential of secondary metabolite production in Penicillium species.</title>
        <authorList>
            <person name="Nielsen J.C."/>
            <person name="Grijseels S."/>
            <person name="Prigent S."/>
            <person name="Ji B."/>
            <person name="Dainat J."/>
            <person name="Nielsen K.F."/>
            <person name="Frisvad J.C."/>
            <person name="Workman M."/>
            <person name="Nielsen J."/>
        </authorList>
    </citation>
    <scope>NUCLEOTIDE SEQUENCE [LARGE SCALE GENOMIC DNA]</scope>
    <source>
        <strain evidence="9">IBT 24891</strain>
    </source>
</reference>
<dbReference type="Proteomes" id="UP000191285">
    <property type="component" value="Unassembled WGS sequence"/>
</dbReference>
<dbReference type="GO" id="GO:0000978">
    <property type="term" value="F:RNA polymerase II cis-regulatory region sequence-specific DNA binding"/>
    <property type="evidence" value="ECO:0007669"/>
    <property type="project" value="TreeGrafter"/>
</dbReference>
<dbReference type="AlphaFoldDB" id="A0A1V6SQX7"/>
<keyword evidence="4" id="KW-0539">Nucleus</keyword>
<evidence type="ECO:0000256" key="4">
    <source>
        <dbReference type="ARBA" id="ARBA00023242"/>
    </source>
</evidence>
<evidence type="ECO:0000259" key="6">
    <source>
        <dbReference type="PROSITE" id="PS50090"/>
    </source>
</evidence>
<feature type="domain" description="HTH myb-type" evidence="7">
    <location>
        <begin position="55"/>
        <end position="109"/>
    </location>
</feature>
<dbReference type="PROSITE" id="PS51294">
    <property type="entry name" value="HTH_MYB"/>
    <property type="match status" value="3"/>
</dbReference>
<dbReference type="PANTHER" id="PTHR46621:SF1">
    <property type="entry name" value="SNRNA-ACTIVATING PROTEIN COMPLEX SUBUNIT 4"/>
    <property type="match status" value="1"/>
</dbReference>
<evidence type="ECO:0000256" key="5">
    <source>
        <dbReference type="SAM" id="MobiDB-lite"/>
    </source>
</evidence>
<dbReference type="GO" id="GO:0042795">
    <property type="term" value="P:snRNA transcription by RNA polymerase II"/>
    <property type="evidence" value="ECO:0007669"/>
    <property type="project" value="TreeGrafter"/>
</dbReference>
<feature type="domain" description="HTH myb-type" evidence="7">
    <location>
        <begin position="115"/>
        <end position="162"/>
    </location>
</feature>
<gene>
    <name evidence="8" type="ORF">PENSTE_c024G07993</name>
</gene>
<dbReference type="InterPro" id="IPR017930">
    <property type="entry name" value="Myb_dom"/>
</dbReference>
<dbReference type="Pfam" id="PF00249">
    <property type="entry name" value="Myb_DNA-binding"/>
    <property type="match status" value="3"/>
</dbReference>
<comment type="caution">
    <text evidence="8">The sequence shown here is derived from an EMBL/GenBank/DDBJ whole genome shotgun (WGS) entry which is preliminary data.</text>
</comment>
<name>A0A1V6SQX7_9EURO</name>
<proteinExistence type="predicted"/>
<dbReference type="GO" id="GO:0001006">
    <property type="term" value="F:RNA polymerase III type 3 promoter sequence-specific DNA binding"/>
    <property type="evidence" value="ECO:0007669"/>
    <property type="project" value="TreeGrafter"/>
</dbReference>
<feature type="compositionally biased region" description="Polar residues" evidence="5">
    <location>
        <begin position="194"/>
        <end position="221"/>
    </location>
</feature>
<dbReference type="InterPro" id="IPR051575">
    <property type="entry name" value="Myb-like_DNA-bd"/>
</dbReference>
<dbReference type="OrthoDB" id="2143914at2759"/>
<keyword evidence="2" id="KW-0238">DNA-binding</keyword>
<keyword evidence="1" id="KW-0805">Transcription regulation</keyword>
<feature type="region of interest" description="Disordered" evidence="5">
    <location>
        <begin position="161"/>
        <end position="228"/>
    </location>
</feature>
<feature type="domain" description="HTH myb-type" evidence="7">
    <location>
        <begin position="1"/>
        <end position="50"/>
    </location>
</feature>
<sequence length="258" mass="29097">MSRRVWPKREDEELTSLVQHFGDRRGKDGKWAEISKRLPGRTNKDCRKRWFHSLDPALRKGRWTKEEDEILLSAYQRLGPAWKEIALLIKGRKDDQCAKRYNDILNPLAKDRLKNWSLEEDQYLTAKVNELGHRWATIAAGLPGRPPLTCRNRWRRLSKGLSSMGGLSSTDLTSSPDALSSSAFISTPREPAGLSSQATDNQTPNESHLLETDSTQISPSVPENPALSPLFSIEDLSPSTLEATVRQQLPDIQSCIEP</sequence>
<evidence type="ECO:0000256" key="1">
    <source>
        <dbReference type="ARBA" id="ARBA00023015"/>
    </source>
</evidence>
<dbReference type="PANTHER" id="PTHR46621">
    <property type="entry name" value="SNRNA-ACTIVATING PROTEIN COMPLEX SUBUNIT 4"/>
    <property type="match status" value="1"/>
</dbReference>
<keyword evidence="9" id="KW-1185">Reference proteome</keyword>
<dbReference type="GO" id="GO:0019185">
    <property type="term" value="C:snRNA-activating protein complex"/>
    <property type="evidence" value="ECO:0007669"/>
    <property type="project" value="TreeGrafter"/>
</dbReference>
<feature type="domain" description="Myb-like" evidence="6">
    <location>
        <begin position="55"/>
        <end position="105"/>
    </location>
</feature>
<keyword evidence="3" id="KW-0804">Transcription</keyword>
<dbReference type="Gene3D" id="1.10.10.60">
    <property type="entry name" value="Homeodomain-like"/>
    <property type="match status" value="3"/>
</dbReference>
<feature type="domain" description="Myb-like" evidence="6">
    <location>
        <begin position="1"/>
        <end position="54"/>
    </location>
</feature>
<dbReference type="SUPFAM" id="SSF46689">
    <property type="entry name" value="Homeodomain-like"/>
    <property type="match status" value="2"/>
</dbReference>
<evidence type="ECO:0000313" key="8">
    <source>
        <dbReference type="EMBL" id="OQE16447.1"/>
    </source>
</evidence>
<feature type="domain" description="Myb-like" evidence="6">
    <location>
        <begin position="115"/>
        <end position="158"/>
    </location>
</feature>
<feature type="compositionally biased region" description="Low complexity" evidence="5">
    <location>
        <begin position="161"/>
        <end position="183"/>
    </location>
</feature>
<dbReference type="PROSITE" id="PS50090">
    <property type="entry name" value="MYB_LIKE"/>
    <property type="match status" value="3"/>
</dbReference>
<evidence type="ECO:0000256" key="2">
    <source>
        <dbReference type="ARBA" id="ARBA00023125"/>
    </source>
</evidence>
<evidence type="ECO:0000256" key="3">
    <source>
        <dbReference type="ARBA" id="ARBA00023163"/>
    </source>
</evidence>
<accession>A0A1V6SQX7</accession>
<evidence type="ECO:0000313" key="9">
    <source>
        <dbReference type="Proteomes" id="UP000191285"/>
    </source>
</evidence>
<dbReference type="EMBL" id="MLKD01000024">
    <property type="protein sequence ID" value="OQE16447.1"/>
    <property type="molecule type" value="Genomic_DNA"/>
</dbReference>
<protein>
    <submittedName>
        <fullName evidence="8">Uncharacterized protein</fullName>
    </submittedName>
</protein>
<dbReference type="CDD" id="cd00167">
    <property type="entry name" value="SANT"/>
    <property type="match status" value="2"/>
</dbReference>
<dbReference type="STRING" id="303698.A0A1V6SQX7"/>
<dbReference type="InterPro" id="IPR009057">
    <property type="entry name" value="Homeodomain-like_sf"/>
</dbReference>
<dbReference type="InterPro" id="IPR001005">
    <property type="entry name" value="SANT/Myb"/>
</dbReference>
<dbReference type="GO" id="GO:0042796">
    <property type="term" value="P:snRNA transcription by RNA polymerase III"/>
    <property type="evidence" value="ECO:0007669"/>
    <property type="project" value="TreeGrafter"/>
</dbReference>
<organism evidence="8 9">
    <name type="scientific">Penicillium steckii</name>
    <dbReference type="NCBI Taxonomy" id="303698"/>
    <lineage>
        <taxon>Eukaryota</taxon>
        <taxon>Fungi</taxon>
        <taxon>Dikarya</taxon>
        <taxon>Ascomycota</taxon>
        <taxon>Pezizomycotina</taxon>
        <taxon>Eurotiomycetes</taxon>
        <taxon>Eurotiomycetidae</taxon>
        <taxon>Eurotiales</taxon>
        <taxon>Aspergillaceae</taxon>
        <taxon>Penicillium</taxon>
    </lineage>
</organism>
<dbReference type="SMART" id="SM00717">
    <property type="entry name" value="SANT"/>
    <property type="match status" value="3"/>
</dbReference>